<evidence type="ECO:0000313" key="1">
    <source>
        <dbReference type="EMBL" id="GBN92645.1"/>
    </source>
</evidence>
<dbReference type="Proteomes" id="UP000499080">
    <property type="component" value="Unassembled WGS sequence"/>
</dbReference>
<name>A0A4Y2T0G8_ARAVE</name>
<protein>
    <submittedName>
        <fullName evidence="1">Uncharacterized protein</fullName>
    </submittedName>
</protein>
<accession>A0A4Y2T0G8</accession>
<organism evidence="1 2">
    <name type="scientific">Araneus ventricosus</name>
    <name type="common">Orbweaver spider</name>
    <name type="synonym">Epeira ventricosa</name>
    <dbReference type="NCBI Taxonomy" id="182803"/>
    <lineage>
        <taxon>Eukaryota</taxon>
        <taxon>Metazoa</taxon>
        <taxon>Ecdysozoa</taxon>
        <taxon>Arthropoda</taxon>
        <taxon>Chelicerata</taxon>
        <taxon>Arachnida</taxon>
        <taxon>Araneae</taxon>
        <taxon>Araneomorphae</taxon>
        <taxon>Entelegynae</taxon>
        <taxon>Araneoidea</taxon>
        <taxon>Araneidae</taxon>
        <taxon>Araneus</taxon>
    </lineage>
</organism>
<evidence type="ECO:0000313" key="2">
    <source>
        <dbReference type="Proteomes" id="UP000499080"/>
    </source>
</evidence>
<proteinExistence type="predicted"/>
<gene>
    <name evidence="1" type="ORF">AVEN_203813_1</name>
</gene>
<keyword evidence="2" id="KW-1185">Reference proteome</keyword>
<sequence>MTGNPLTSQVTNGHVVESIRQRILKTERIEYPLQKSSPTGYKIFPRRRRGTASPPVHPLAPSLTAPVLDLLKKSRNPSAEYESLRLVWNAVHDSFITCNEITVEFECVGSEEIADIYDFYSKDVGEYHKEVDQAVRKRLYFYILRTASGSSTVAEAPLQIYDTISAVERHAVVSGRHRTNWSTE</sequence>
<reference evidence="1 2" key="1">
    <citation type="journal article" date="2019" name="Sci. Rep.">
        <title>Orb-weaving spider Araneus ventricosus genome elucidates the spidroin gene catalogue.</title>
        <authorList>
            <person name="Kono N."/>
            <person name="Nakamura H."/>
            <person name="Ohtoshi R."/>
            <person name="Moran D.A.P."/>
            <person name="Shinohara A."/>
            <person name="Yoshida Y."/>
            <person name="Fujiwara M."/>
            <person name="Mori M."/>
            <person name="Tomita M."/>
            <person name="Arakawa K."/>
        </authorList>
    </citation>
    <scope>NUCLEOTIDE SEQUENCE [LARGE SCALE GENOMIC DNA]</scope>
</reference>
<dbReference type="AlphaFoldDB" id="A0A4Y2T0G8"/>
<dbReference type="EMBL" id="BGPR01024510">
    <property type="protein sequence ID" value="GBN92645.1"/>
    <property type="molecule type" value="Genomic_DNA"/>
</dbReference>
<comment type="caution">
    <text evidence="1">The sequence shown here is derived from an EMBL/GenBank/DDBJ whole genome shotgun (WGS) entry which is preliminary data.</text>
</comment>